<dbReference type="InterPro" id="IPR036527">
    <property type="entry name" value="SCP2_sterol-bd_dom_sf"/>
</dbReference>
<feature type="coiled-coil region" evidence="2">
    <location>
        <begin position="173"/>
        <end position="200"/>
    </location>
</feature>
<comment type="subcellular location">
    <subcellularLocation>
        <location evidence="1">Cytoplasm</location>
    </subcellularLocation>
</comment>
<keyword evidence="5" id="KW-1185">Reference proteome</keyword>
<comment type="similarity">
    <text evidence="1">Belongs to the UbiJ family.</text>
</comment>
<evidence type="ECO:0000313" key="5">
    <source>
        <dbReference type="Proteomes" id="UP000055136"/>
    </source>
</evidence>
<evidence type="ECO:0000313" key="4">
    <source>
        <dbReference type="EMBL" id="ALP54542.1"/>
    </source>
</evidence>
<dbReference type="UniPathway" id="UPA00232"/>
<keyword evidence="1" id="KW-0831">Ubiquinone biosynthesis</keyword>
<proteinExistence type="inferred from homology"/>
<dbReference type="InterPro" id="IPR003033">
    <property type="entry name" value="SCP2_sterol-bd_dom"/>
</dbReference>
<dbReference type="SUPFAM" id="SSF55718">
    <property type="entry name" value="SCP-like"/>
    <property type="match status" value="1"/>
</dbReference>
<sequence length="205" mass="22687">MVLPMMANAALEKALNQCLRMDPETLARVTRLEGRVVALEIAGLAQTLYLLPTASGLRVQSVFEGEPDVTLRGAPFSLARLGLSEHPTQVFGDGVEMSGDVQLGRKIQRILDGLKLDWEEQLSHVCGDVLAHQLGNGLRGLIDWGRQAGDTLGRDVAEYFQEESRDLVVRAELAPLLDAVDELRADLDRLTQRVQRLQARLRPKE</sequence>
<accession>A0A0S2THB0</accession>
<evidence type="ECO:0000259" key="3">
    <source>
        <dbReference type="Pfam" id="PF02036"/>
    </source>
</evidence>
<dbReference type="Proteomes" id="UP000055136">
    <property type="component" value="Chromosome"/>
</dbReference>
<dbReference type="STRING" id="1748243.Tel_16060"/>
<gene>
    <name evidence="1" type="primary">ubiJ</name>
    <name evidence="4" type="ORF">Tel_16060</name>
</gene>
<dbReference type="InterPro" id="IPR038989">
    <property type="entry name" value="UbiJ"/>
</dbReference>
<dbReference type="AlphaFoldDB" id="A0A0S2THB0"/>
<feature type="domain" description="SCP2" evidence="3">
    <location>
        <begin position="15"/>
        <end position="112"/>
    </location>
</feature>
<keyword evidence="1" id="KW-0963">Cytoplasm</keyword>
<dbReference type="GO" id="GO:0006744">
    <property type="term" value="P:ubiquinone biosynthetic process"/>
    <property type="evidence" value="ECO:0007669"/>
    <property type="project" value="UniProtKB-UniRule"/>
</dbReference>
<protein>
    <recommendedName>
        <fullName evidence="1">Ubiquinone biosynthesis accessory factor UbiJ</fullName>
    </recommendedName>
</protein>
<evidence type="ECO:0000256" key="2">
    <source>
        <dbReference type="SAM" id="Coils"/>
    </source>
</evidence>
<evidence type="ECO:0000256" key="1">
    <source>
        <dbReference type="HAMAP-Rule" id="MF_02215"/>
    </source>
</evidence>
<comment type="pathway">
    <text evidence="1">Cofactor biosynthesis; ubiquinone biosynthesis.</text>
</comment>
<keyword evidence="2" id="KW-0175">Coiled coil</keyword>
<dbReference type="KEGG" id="tee:Tel_16060"/>
<dbReference type="EMBL" id="CP013099">
    <property type="protein sequence ID" value="ALP54542.1"/>
    <property type="molecule type" value="Genomic_DNA"/>
</dbReference>
<dbReference type="PANTHER" id="PTHR38693:SF1">
    <property type="entry name" value="UBIQUINONE BIOSYNTHESIS ACCESSORY FACTOR UBIJ"/>
    <property type="match status" value="1"/>
</dbReference>
<dbReference type="GO" id="GO:0005737">
    <property type="term" value="C:cytoplasm"/>
    <property type="evidence" value="ECO:0007669"/>
    <property type="project" value="UniProtKB-SubCell"/>
</dbReference>
<dbReference type="HAMAP" id="MF_02215">
    <property type="entry name" value="UbiJ"/>
    <property type="match status" value="1"/>
</dbReference>
<dbReference type="PANTHER" id="PTHR38693">
    <property type="entry name" value="UBIQUINONE BIOSYNTHESIS PROTEIN UBIJ"/>
    <property type="match status" value="1"/>
</dbReference>
<name>A0A0S2THB0_9GAMM</name>
<organism evidence="4 5">
    <name type="scientific">Candidatus Tenderia electrophaga</name>
    <dbReference type="NCBI Taxonomy" id="1748243"/>
    <lineage>
        <taxon>Bacteria</taxon>
        <taxon>Pseudomonadati</taxon>
        <taxon>Pseudomonadota</taxon>
        <taxon>Gammaproteobacteria</taxon>
        <taxon>Candidatus Tenderiales</taxon>
        <taxon>Candidatus Tenderiaceae</taxon>
        <taxon>Candidatus Tenderia</taxon>
    </lineage>
</organism>
<reference evidence="4" key="1">
    <citation type="submission" date="2015-10" db="EMBL/GenBank/DDBJ databases">
        <title>Description of Candidatus Tenderia electrophaga gen. nov, sp. nov., an Uncultivated Electroautotroph from a Biocathode Enrichment.</title>
        <authorList>
            <person name="Eddie B.J."/>
            <person name="Malanoski A.P."/>
            <person name="Wang Z."/>
            <person name="Hall R.J."/>
            <person name="Oh S.D."/>
            <person name="Heiner C."/>
            <person name="Lin B."/>
            <person name="Strycharz-Glaven S.M."/>
        </authorList>
    </citation>
    <scope>NUCLEOTIDE SEQUENCE [LARGE SCALE GENOMIC DNA]</scope>
    <source>
        <strain evidence="4">NRL1</strain>
    </source>
</reference>
<dbReference type="Pfam" id="PF02036">
    <property type="entry name" value="SCP2"/>
    <property type="match status" value="1"/>
</dbReference>
<comment type="function">
    <text evidence="1">Required for ubiquinone (coenzyme Q) biosynthesis. Binds hydrophobic ubiquinone biosynthetic intermediates via its SCP2 domain and is essential for the stability of the Ubi complex. May constitute a docking platform where Ubi enzymes assemble and access their SCP2-bound polyprenyl substrates.</text>
</comment>